<dbReference type="RefSeq" id="WP_013323885.1">
    <property type="nucleotide sequence ID" value="NC_014501.1"/>
</dbReference>
<gene>
    <name evidence="1" type="ordered locus">Cyan7822_3886</name>
</gene>
<evidence type="ECO:0000313" key="2">
    <source>
        <dbReference type="Proteomes" id="UP000008206"/>
    </source>
</evidence>
<protein>
    <submittedName>
        <fullName evidence="1">Uncharacterized protein</fullName>
    </submittedName>
</protein>
<evidence type="ECO:0000313" key="1">
    <source>
        <dbReference type="EMBL" id="ADN15817.1"/>
    </source>
</evidence>
<dbReference type="AlphaFoldDB" id="E0UK55"/>
<sequence>MDWKYCLIVLAVLLNLIWIQPALADQGKSWKNAENFYVGQQVIWLYKAHASAKNVQKVPGEVLKLGTKEIQIKVKTNNDEFVKRWVSPDKLLNINS</sequence>
<dbReference type="eggNOG" id="ENOG50337KJ">
    <property type="taxonomic scope" value="Bacteria"/>
</dbReference>
<dbReference type="KEGG" id="cyj:Cyan7822_3886"/>
<keyword evidence="2" id="KW-1185">Reference proteome</keyword>
<reference evidence="2" key="1">
    <citation type="journal article" date="2011" name="MBio">
        <title>Novel metabolic attributes of the genus Cyanothece, comprising a group of unicellular nitrogen-fixing Cyanobacteria.</title>
        <authorList>
            <person name="Bandyopadhyay A."/>
            <person name="Elvitigala T."/>
            <person name="Welsh E."/>
            <person name="Stockel J."/>
            <person name="Liberton M."/>
            <person name="Min H."/>
            <person name="Sherman L.A."/>
            <person name="Pakrasi H.B."/>
        </authorList>
    </citation>
    <scope>NUCLEOTIDE SEQUENCE [LARGE SCALE GENOMIC DNA]</scope>
    <source>
        <strain evidence="2">PCC 7822</strain>
    </source>
</reference>
<dbReference type="HOGENOM" id="CLU_164732_0_0_3"/>
<accession>E0UK55</accession>
<dbReference type="Proteomes" id="UP000008206">
    <property type="component" value="Chromosome"/>
</dbReference>
<dbReference type="OrthoDB" id="489044at2"/>
<name>E0UK55_GLOV7</name>
<dbReference type="EMBL" id="CP002198">
    <property type="protein sequence ID" value="ADN15817.1"/>
    <property type="molecule type" value="Genomic_DNA"/>
</dbReference>
<proteinExistence type="predicted"/>
<organism evidence="1 2">
    <name type="scientific">Gloeothece verrucosa (strain PCC 7822)</name>
    <name type="common">Cyanothece sp. (strain PCC 7822)</name>
    <dbReference type="NCBI Taxonomy" id="497965"/>
    <lineage>
        <taxon>Bacteria</taxon>
        <taxon>Bacillati</taxon>
        <taxon>Cyanobacteriota</taxon>
        <taxon>Cyanophyceae</taxon>
        <taxon>Oscillatoriophycideae</taxon>
        <taxon>Chroococcales</taxon>
        <taxon>Aphanothecaceae</taxon>
        <taxon>Gloeothece</taxon>
        <taxon>Gloeothece verrucosa</taxon>
    </lineage>
</organism>